<comment type="caution">
    <text evidence="5">The sequence shown here is derived from an EMBL/GenBank/DDBJ whole genome shotgun (WGS) entry which is preliminary data.</text>
</comment>
<evidence type="ECO:0000259" key="4">
    <source>
        <dbReference type="SMART" id="SM00822"/>
    </source>
</evidence>
<dbReference type="GO" id="GO:0016614">
    <property type="term" value="F:oxidoreductase activity, acting on CH-OH group of donors"/>
    <property type="evidence" value="ECO:0007669"/>
    <property type="project" value="UniProtKB-ARBA"/>
</dbReference>
<dbReference type="PROSITE" id="PS00061">
    <property type="entry name" value="ADH_SHORT"/>
    <property type="match status" value="1"/>
</dbReference>
<keyword evidence="6" id="KW-1185">Reference proteome</keyword>
<sequence>MTSQTLQGKVAIVTGGTRGIGEGIVKAFAEQGASVVINYTSSADRATNLVKLIKDKGGQAIAVQADVGDELGPKKIVDETIKAFGKIDIIVNNAAVSFIQTIDQADVESADQVYKVNVRGPILLIKESVPHLQDFGRIINVSSIAARSGVPGMSIYSASKAALEGLSRVWAQELGPKNITSNSISPGPVATDMFLALPEEARASIKETVQKAPYKDFSSVDDLVGVVSFLASPASQRITGDVLNTNGGLLFG</sequence>
<dbReference type="PANTHER" id="PTHR48107">
    <property type="entry name" value="NADPH-DEPENDENT ALDEHYDE REDUCTASE-LIKE PROTEIN, CHLOROPLASTIC-RELATED"/>
    <property type="match status" value="1"/>
</dbReference>
<name>A0A8H7PSW5_9FUNG</name>
<keyword evidence="2" id="KW-0521">NADP</keyword>
<dbReference type="OrthoDB" id="47007at2759"/>
<evidence type="ECO:0000256" key="1">
    <source>
        <dbReference type="ARBA" id="ARBA00006484"/>
    </source>
</evidence>
<feature type="domain" description="Ketoreductase" evidence="4">
    <location>
        <begin position="9"/>
        <end position="193"/>
    </location>
</feature>
<dbReference type="SMART" id="SM00822">
    <property type="entry name" value="PKS_KR"/>
    <property type="match status" value="1"/>
</dbReference>
<gene>
    <name evidence="5" type="ORF">INT44_006535</name>
</gene>
<evidence type="ECO:0000313" key="6">
    <source>
        <dbReference type="Proteomes" id="UP000612746"/>
    </source>
</evidence>
<dbReference type="InterPro" id="IPR002347">
    <property type="entry name" value="SDR_fam"/>
</dbReference>
<dbReference type="InterPro" id="IPR036291">
    <property type="entry name" value="NAD(P)-bd_dom_sf"/>
</dbReference>
<organism evidence="5 6">
    <name type="scientific">Umbelopsis vinacea</name>
    <dbReference type="NCBI Taxonomy" id="44442"/>
    <lineage>
        <taxon>Eukaryota</taxon>
        <taxon>Fungi</taxon>
        <taxon>Fungi incertae sedis</taxon>
        <taxon>Mucoromycota</taxon>
        <taxon>Mucoromycotina</taxon>
        <taxon>Umbelopsidomycetes</taxon>
        <taxon>Umbelopsidales</taxon>
        <taxon>Umbelopsidaceae</taxon>
        <taxon>Umbelopsis</taxon>
    </lineage>
</organism>
<evidence type="ECO:0000256" key="2">
    <source>
        <dbReference type="ARBA" id="ARBA00022857"/>
    </source>
</evidence>
<dbReference type="Gene3D" id="3.40.50.720">
    <property type="entry name" value="NAD(P)-binding Rossmann-like Domain"/>
    <property type="match status" value="1"/>
</dbReference>
<dbReference type="PRINTS" id="PR00081">
    <property type="entry name" value="GDHRDH"/>
</dbReference>
<dbReference type="InterPro" id="IPR057326">
    <property type="entry name" value="KR_dom"/>
</dbReference>
<dbReference type="InterPro" id="IPR020904">
    <property type="entry name" value="Sc_DH/Rdtase_CS"/>
</dbReference>
<accession>A0A8H7PSW5</accession>
<reference evidence="5" key="1">
    <citation type="submission" date="2020-12" db="EMBL/GenBank/DDBJ databases">
        <title>Metabolic potential, ecology and presence of endohyphal bacteria is reflected in genomic diversity of Mucoromycotina.</title>
        <authorList>
            <person name="Muszewska A."/>
            <person name="Okrasinska A."/>
            <person name="Steczkiewicz K."/>
            <person name="Drgas O."/>
            <person name="Orlowska M."/>
            <person name="Perlinska-Lenart U."/>
            <person name="Aleksandrzak-Piekarczyk T."/>
            <person name="Szatraj K."/>
            <person name="Zielenkiewicz U."/>
            <person name="Pilsyk S."/>
            <person name="Malc E."/>
            <person name="Mieczkowski P."/>
            <person name="Kruszewska J.S."/>
            <person name="Biernat P."/>
            <person name="Pawlowska J."/>
        </authorList>
    </citation>
    <scope>NUCLEOTIDE SEQUENCE</scope>
    <source>
        <strain evidence="5">WA0000051536</strain>
    </source>
</reference>
<dbReference type="Proteomes" id="UP000612746">
    <property type="component" value="Unassembled WGS sequence"/>
</dbReference>
<dbReference type="PANTHER" id="PTHR48107:SF7">
    <property type="entry name" value="RE15974P"/>
    <property type="match status" value="1"/>
</dbReference>
<dbReference type="AlphaFoldDB" id="A0A8H7PSW5"/>
<dbReference type="SUPFAM" id="SSF51735">
    <property type="entry name" value="NAD(P)-binding Rossmann-fold domains"/>
    <property type="match status" value="1"/>
</dbReference>
<proteinExistence type="inferred from homology"/>
<keyword evidence="3" id="KW-0560">Oxidoreductase</keyword>
<evidence type="ECO:0000256" key="3">
    <source>
        <dbReference type="ARBA" id="ARBA00023002"/>
    </source>
</evidence>
<dbReference type="EMBL" id="JAEPRA010000010">
    <property type="protein sequence ID" value="KAG2179687.1"/>
    <property type="molecule type" value="Genomic_DNA"/>
</dbReference>
<evidence type="ECO:0000313" key="5">
    <source>
        <dbReference type="EMBL" id="KAG2179687.1"/>
    </source>
</evidence>
<dbReference type="PRINTS" id="PR00080">
    <property type="entry name" value="SDRFAMILY"/>
</dbReference>
<dbReference type="FunFam" id="3.40.50.720:FF:000374">
    <property type="entry name" value="3-oxoacyl-(Acyl-carrier-protein) reductase"/>
    <property type="match status" value="1"/>
</dbReference>
<protein>
    <recommendedName>
        <fullName evidence="4">Ketoreductase domain-containing protein</fullName>
    </recommendedName>
</protein>
<comment type="similarity">
    <text evidence="1">Belongs to the short-chain dehydrogenases/reductases (SDR) family.</text>
</comment>
<dbReference type="Pfam" id="PF13561">
    <property type="entry name" value="adh_short_C2"/>
    <property type="match status" value="1"/>
</dbReference>